<feature type="transmembrane region" description="Helical" evidence="14">
    <location>
        <begin position="333"/>
        <end position="352"/>
    </location>
</feature>
<dbReference type="Proteomes" id="UP000807115">
    <property type="component" value="Chromosome 6"/>
</dbReference>
<dbReference type="PANTHER" id="PTHR32523:SF8">
    <property type="entry name" value="DOLICHOL KINASE"/>
    <property type="match status" value="1"/>
</dbReference>
<comment type="caution">
    <text evidence="15">The sequence shown here is derived from an EMBL/GenBank/DDBJ whole genome shotgun (WGS) entry which is preliminary data.</text>
</comment>
<name>A0A921QT50_SORBI</name>
<keyword evidence="8" id="KW-0809">Transit peptide</keyword>
<proteinExistence type="inferred from homology"/>
<evidence type="ECO:0000256" key="13">
    <source>
        <dbReference type="ARBA" id="ARBA00048889"/>
    </source>
</evidence>
<keyword evidence="4" id="KW-0934">Plastid</keyword>
<reference evidence="15" key="1">
    <citation type="journal article" date="2019" name="BMC Genomics">
        <title>A new reference genome for Sorghum bicolor reveals high levels of sequence similarity between sweet and grain genotypes: implications for the genetics of sugar metabolism.</title>
        <authorList>
            <person name="Cooper E.A."/>
            <person name="Brenton Z.W."/>
            <person name="Flinn B.S."/>
            <person name="Jenkins J."/>
            <person name="Shu S."/>
            <person name="Flowers D."/>
            <person name="Luo F."/>
            <person name="Wang Y."/>
            <person name="Xia P."/>
            <person name="Barry K."/>
            <person name="Daum C."/>
            <person name="Lipzen A."/>
            <person name="Yoshinaga Y."/>
            <person name="Schmutz J."/>
            <person name="Saski C."/>
            <person name="Vermerris W."/>
            <person name="Kresovich S."/>
        </authorList>
    </citation>
    <scope>NUCLEOTIDE SEQUENCE</scope>
</reference>
<feature type="transmembrane region" description="Helical" evidence="14">
    <location>
        <begin position="173"/>
        <end position="193"/>
    </location>
</feature>
<organism evidence="15 16">
    <name type="scientific">Sorghum bicolor</name>
    <name type="common">Sorghum</name>
    <name type="synonym">Sorghum vulgare</name>
    <dbReference type="NCBI Taxonomy" id="4558"/>
    <lineage>
        <taxon>Eukaryota</taxon>
        <taxon>Viridiplantae</taxon>
        <taxon>Streptophyta</taxon>
        <taxon>Embryophyta</taxon>
        <taxon>Tracheophyta</taxon>
        <taxon>Spermatophyta</taxon>
        <taxon>Magnoliopsida</taxon>
        <taxon>Liliopsida</taxon>
        <taxon>Poales</taxon>
        <taxon>Poaceae</taxon>
        <taxon>PACMAD clade</taxon>
        <taxon>Panicoideae</taxon>
        <taxon>Andropogonodae</taxon>
        <taxon>Andropogoneae</taxon>
        <taxon>Sorghinae</taxon>
        <taxon>Sorghum</taxon>
    </lineage>
</organism>
<feature type="transmembrane region" description="Helical" evidence="14">
    <location>
        <begin position="93"/>
        <end position="112"/>
    </location>
</feature>
<evidence type="ECO:0000256" key="4">
    <source>
        <dbReference type="ARBA" id="ARBA00022640"/>
    </source>
</evidence>
<protein>
    <recommendedName>
        <fullName evidence="12">phytol kinase</fullName>
        <ecNumber evidence="12">2.7.1.182</ecNumber>
    </recommendedName>
</protein>
<keyword evidence="10 14" id="KW-0472">Membrane</keyword>
<keyword evidence="3" id="KW-0150">Chloroplast</keyword>
<evidence type="ECO:0000256" key="7">
    <source>
        <dbReference type="ARBA" id="ARBA00022777"/>
    </source>
</evidence>
<evidence type="ECO:0000256" key="1">
    <source>
        <dbReference type="ARBA" id="ARBA00004508"/>
    </source>
</evidence>
<comment type="similarity">
    <text evidence="2">Belongs to the polyprenol kinase family.</text>
</comment>
<keyword evidence="7" id="KW-0418">Kinase</keyword>
<evidence type="ECO:0000313" key="16">
    <source>
        <dbReference type="Proteomes" id="UP000807115"/>
    </source>
</evidence>
<reference evidence="15" key="2">
    <citation type="submission" date="2020-10" db="EMBL/GenBank/DDBJ databases">
        <authorList>
            <person name="Cooper E.A."/>
            <person name="Brenton Z.W."/>
            <person name="Flinn B.S."/>
            <person name="Jenkins J."/>
            <person name="Shu S."/>
            <person name="Flowers D."/>
            <person name="Luo F."/>
            <person name="Wang Y."/>
            <person name="Xia P."/>
            <person name="Barry K."/>
            <person name="Daum C."/>
            <person name="Lipzen A."/>
            <person name="Yoshinaga Y."/>
            <person name="Schmutz J."/>
            <person name="Saski C."/>
            <person name="Vermerris W."/>
            <person name="Kresovich S."/>
        </authorList>
    </citation>
    <scope>NUCLEOTIDE SEQUENCE</scope>
</reference>
<evidence type="ECO:0000256" key="8">
    <source>
        <dbReference type="ARBA" id="ARBA00022946"/>
    </source>
</evidence>
<keyword evidence="6 14" id="KW-0812">Transmembrane</keyword>
<evidence type="ECO:0000256" key="12">
    <source>
        <dbReference type="ARBA" id="ARBA00039024"/>
    </source>
</evidence>
<accession>A0A921QT50</accession>
<feature type="transmembrane region" description="Helical" evidence="14">
    <location>
        <begin position="307"/>
        <end position="327"/>
    </location>
</feature>
<evidence type="ECO:0000256" key="14">
    <source>
        <dbReference type="SAM" id="Phobius"/>
    </source>
</evidence>
<gene>
    <name evidence="15" type="ORF">BDA96_06G284300</name>
</gene>
<dbReference type="EMBL" id="CM027685">
    <property type="protein sequence ID" value="KAG0528038.1"/>
    <property type="molecule type" value="Genomic_DNA"/>
</dbReference>
<evidence type="ECO:0000313" key="15">
    <source>
        <dbReference type="EMBL" id="KAG0528038.1"/>
    </source>
</evidence>
<evidence type="ECO:0000256" key="5">
    <source>
        <dbReference type="ARBA" id="ARBA00022679"/>
    </source>
</evidence>
<keyword evidence="5" id="KW-0808">Transferase</keyword>
<comment type="catalytic activity">
    <reaction evidence="13">
        <text>phytol + CTP = phytyl phosphate + CDP + H(+)</text>
        <dbReference type="Rhea" id="RHEA:38055"/>
        <dbReference type="ChEBI" id="CHEBI:15378"/>
        <dbReference type="ChEBI" id="CHEBI:17327"/>
        <dbReference type="ChEBI" id="CHEBI:37563"/>
        <dbReference type="ChEBI" id="CHEBI:58069"/>
        <dbReference type="ChEBI" id="CHEBI:75483"/>
        <dbReference type="EC" id="2.7.1.182"/>
    </reaction>
</comment>
<feature type="transmembrane region" description="Helical" evidence="14">
    <location>
        <begin position="214"/>
        <end position="233"/>
    </location>
</feature>
<evidence type="ECO:0000256" key="2">
    <source>
        <dbReference type="ARBA" id="ARBA00010794"/>
    </source>
</evidence>
<dbReference type="InterPro" id="IPR039606">
    <property type="entry name" value="Phytol/farnesol_kinase"/>
</dbReference>
<sequence>MNATAEVTHQGAHKSTSTWGPQWRIACASASLSPRVGGKSADSCRYIGHMAAATAWPGAAASNSLLLSRSPPHAAAAALALAPSPGSSMRRRLILGVGTPAVAALAAAAPPAVLQDGAVTVLITAGAYSLVRVFDELTERRLIEKSLSRKVVHVLSGVLFMSSWPLFSNSTEARYFAAVVPLLNSIRLLIYGLRLYTDEALVKSVTREGKPEELLRGPLYYVLVLLFSVLVFWRESPVGIVSLSMMSGGDGFADIVGRRYGSVKLPFNKKKSWAGSISMFISGFLLSAMMMFYFSSLGYIDVIWQEALGKLALVALAATVVECIPVTEVVDDNISVPLATMLVAFLLFSSNAQ</sequence>
<evidence type="ECO:0000256" key="11">
    <source>
        <dbReference type="ARBA" id="ARBA00024015"/>
    </source>
</evidence>
<dbReference type="GO" id="GO:0010276">
    <property type="term" value="F:phytol kinase activity"/>
    <property type="evidence" value="ECO:0007669"/>
    <property type="project" value="UniProtKB-EC"/>
</dbReference>
<evidence type="ECO:0000256" key="10">
    <source>
        <dbReference type="ARBA" id="ARBA00023136"/>
    </source>
</evidence>
<evidence type="ECO:0000256" key="9">
    <source>
        <dbReference type="ARBA" id="ARBA00022989"/>
    </source>
</evidence>
<keyword evidence="9 14" id="KW-1133">Transmembrane helix</keyword>
<dbReference type="EC" id="2.7.1.182" evidence="12"/>
<dbReference type="GO" id="GO:0031969">
    <property type="term" value="C:chloroplast membrane"/>
    <property type="evidence" value="ECO:0007669"/>
    <property type="project" value="UniProtKB-SubCell"/>
</dbReference>
<comment type="pathway">
    <text evidence="11">Cofactor biosynthesis; tocopherol biosynthesis.</text>
</comment>
<feature type="transmembrane region" description="Helical" evidence="14">
    <location>
        <begin position="273"/>
        <end position="295"/>
    </location>
</feature>
<evidence type="ECO:0000256" key="3">
    <source>
        <dbReference type="ARBA" id="ARBA00022528"/>
    </source>
</evidence>
<comment type="subcellular location">
    <subcellularLocation>
        <location evidence="1">Plastid</location>
        <location evidence="1">Chloroplast membrane</location>
        <topology evidence="1">Multi-pass membrane protein</topology>
    </subcellularLocation>
</comment>
<dbReference type="PANTHER" id="PTHR32523">
    <property type="entry name" value="PHYTOL KINASE 1, CHLOROPLASTIC"/>
    <property type="match status" value="1"/>
</dbReference>
<evidence type="ECO:0000256" key="6">
    <source>
        <dbReference type="ARBA" id="ARBA00022692"/>
    </source>
</evidence>
<dbReference type="AlphaFoldDB" id="A0A921QT50"/>